<organism evidence="2">
    <name type="scientific">Arion vulgaris</name>
    <dbReference type="NCBI Taxonomy" id="1028688"/>
    <lineage>
        <taxon>Eukaryota</taxon>
        <taxon>Metazoa</taxon>
        <taxon>Spiralia</taxon>
        <taxon>Lophotrochozoa</taxon>
        <taxon>Mollusca</taxon>
        <taxon>Gastropoda</taxon>
        <taxon>Heterobranchia</taxon>
        <taxon>Euthyneura</taxon>
        <taxon>Panpulmonata</taxon>
        <taxon>Eupulmonata</taxon>
        <taxon>Stylommatophora</taxon>
        <taxon>Helicina</taxon>
        <taxon>Arionoidea</taxon>
        <taxon>Arionidae</taxon>
        <taxon>Arion</taxon>
    </lineage>
</organism>
<feature type="compositionally biased region" description="Basic and acidic residues" evidence="1">
    <location>
        <begin position="18"/>
        <end position="34"/>
    </location>
</feature>
<proteinExistence type="predicted"/>
<dbReference type="EMBL" id="HACG01032406">
    <property type="protein sequence ID" value="CEK79271.1"/>
    <property type="molecule type" value="Transcribed_RNA"/>
</dbReference>
<accession>A0A0B7AE41</accession>
<reference evidence="2" key="1">
    <citation type="submission" date="2014-12" db="EMBL/GenBank/DDBJ databases">
        <title>Insight into the proteome of Arion vulgaris.</title>
        <authorList>
            <person name="Aradska J."/>
            <person name="Bulat T."/>
            <person name="Smidak R."/>
            <person name="Sarate P."/>
            <person name="Gangsoo J."/>
            <person name="Sialana F."/>
            <person name="Bilban M."/>
            <person name="Lubec G."/>
        </authorList>
    </citation>
    <scope>NUCLEOTIDE SEQUENCE</scope>
    <source>
        <tissue evidence="2">Skin</tissue>
    </source>
</reference>
<name>A0A0B7AE41_9EUPU</name>
<feature type="region of interest" description="Disordered" evidence="1">
    <location>
        <begin position="1"/>
        <end position="41"/>
    </location>
</feature>
<sequence length="104" mass="12174">HPHATLKWNQGGKRGRDRPRETQRQTVDREREGTGKTWNEQASLLTTDLVEENLLMPYASRGAEEKGSPCNWVFNYTPEWKPQIFEHASSQLKDGRYIHHPLLY</sequence>
<feature type="non-terminal residue" evidence="2">
    <location>
        <position position="1"/>
    </location>
</feature>
<evidence type="ECO:0000256" key="1">
    <source>
        <dbReference type="SAM" id="MobiDB-lite"/>
    </source>
</evidence>
<evidence type="ECO:0000313" key="2">
    <source>
        <dbReference type="EMBL" id="CEK79269.1"/>
    </source>
</evidence>
<evidence type="ECO:0000313" key="3">
    <source>
        <dbReference type="EMBL" id="CEK79271.1"/>
    </source>
</evidence>
<dbReference type="AlphaFoldDB" id="A0A0B7AE41"/>
<protein>
    <submittedName>
        <fullName evidence="2">Uncharacterized protein</fullName>
    </submittedName>
</protein>
<gene>
    <name evidence="2" type="primary">ORF114540</name>
    <name evidence="3" type="synonym">ORF114544</name>
</gene>
<dbReference type="EMBL" id="HACG01032404">
    <property type="protein sequence ID" value="CEK79269.1"/>
    <property type="molecule type" value="Transcribed_RNA"/>
</dbReference>